<keyword evidence="1" id="KW-0812">Transmembrane</keyword>
<protein>
    <recommendedName>
        <fullName evidence="4">MARVEL domain-containing protein</fullName>
    </recommendedName>
</protein>
<sequence>MGIYKSPLSLLCVFRSLFPLYNQVIHHKLFTLFLFFPLLLLQSFFLYPRFMVSLSFIGISTPLSQFITATPVIFSSLNHLSTAISRRDRSLSSYKLTSFFSLIFSFSSFFLSTFAGRISPVGKISSFSASTSPIPQYSKHFPLKTAKRTRPKLSIQTLPRVNMGSPPALGALGAMFTAMRLLQAVCLITIIGLSGNFVAELVSTSVSTPSALIGTLVVACLAMVYIIISYILYWDHMLPLLIATAADGLCFIASIVVACVVGRPVSYLNCSAFPQQGNTGAFIYSLFANVKHSSSDVFQWAAPSKASCYEIKAVWGLSIATSILFFMSAVAAICLWRRIKGGTDRPRKTTDFE</sequence>
<feature type="transmembrane region" description="Helical" evidence="1">
    <location>
        <begin position="54"/>
        <end position="74"/>
    </location>
</feature>
<dbReference type="RefSeq" id="XP_018660592.2">
    <property type="nucleotide sequence ID" value="XM_018806111.2"/>
</dbReference>
<feature type="transmembrane region" description="Helical" evidence="1">
    <location>
        <begin position="181"/>
        <end position="199"/>
    </location>
</feature>
<name>A0A2P5A3K3_9HYPO</name>
<proteinExistence type="predicted"/>
<gene>
    <name evidence="2" type="ORF">TGAM01_v200524</name>
</gene>
<evidence type="ECO:0000313" key="2">
    <source>
        <dbReference type="EMBL" id="PON31104.1"/>
    </source>
</evidence>
<keyword evidence="1" id="KW-0472">Membrane</keyword>
<organism evidence="2 3">
    <name type="scientific">Trichoderma gamsii</name>
    <dbReference type="NCBI Taxonomy" id="398673"/>
    <lineage>
        <taxon>Eukaryota</taxon>
        <taxon>Fungi</taxon>
        <taxon>Dikarya</taxon>
        <taxon>Ascomycota</taxon>
        <taxon>Pezizomycotina</taxon>
        <taxon>Sordariomycetes</taxon>
        <taxon>Hypocreomycetidae</taxon>
        <taxon>Hypocreales</taxon>
        <taxon>Hypocreaceae</taxon>
        <taxon>Trichoderma</taxon>
    </lineage>
</organism>
<keyword evidence="1" id="KW-1133">Transmembrane helix</keyword>
<comment type="caution">
    <text evidence="2">The sequence shown here is derived from an EMBL/GenBank/DDBJ whole genome shotgun (WGS) entry which is preliminary data.</text>
</comment>
<evidence type="ECO:0008006" key="4">
    <source>
        <dbReference type="Google" id="ProtNLM"/>
    </source>
</evidence>
<dbReference type="GeneID" id="29986194"/>
<feature type="transmembrane region" description="Helical" evidence="1">
    <location>
        <begin position="211"/>
        <end position="233"/>
    </location>
</feature>
<feature type="transmembrane region" description="Helical" evidence="1">
    <location>
        <begin position="94"/>
        <end position="115"/>
    </location>
</feature>
<feature type="transmembrane region" description="Helical" evidence="1">
    <location>
        <begin position="29"/>
        <end position="47"/>
    </location>
</feature>
<evidence type="ECO:0000313" key="3">
    <source>
        <dbReference type="Proteomes" id="UP000054821"/>
    </source>
</evidence>
<reference evidence="2 3" key="1">
    <citation type="journal article" date="2016" name="Genome Announc.">
        <title>Draft Whole-Genome Sequence of Trichoderma gamsii T6085, a Promising Biocontrol Agent of Fusarium Head Blight on Wheat.</title>
        <authorList>
            <person name="Baroncelli R."/>
            <person name="Zapparata A."/>
            <person name="Piaggeschi G."/>
            <person name="Sarrocco S."/>
            <person name="Vannacci G."/>
        </authorList>
    </citation>
    <scope>NUCLEOTIDE SEQUENCE [LARGE SCALE GENOMIC DNA]</scope>
    <source>
        <strain evidence="2 3">T6085</strain>
    </source>
</reference>
<dbReference type="EMBL" id="JPDN02000001">
    <property type="protein sequence ID" value="PON31104.1"/>
    <property type="molecule type" value="Genomic_DNA"/>
</dbReference>
<evidence type="ECO:0000256" key="1">
    <source>
        <dbReference type="SAM" id="Phobius"/>
    </source>
</evidence>
<dbReference type="AlphaFoldDB" id="A0A2P5A3K3"/>
<keyword evidence="3" id="KW-1185">Reference proteome</keyword>
<accession>A0A2P5A3K3</accession>
<dbReference type="Proteomes" id="UP000054821">
    <property type="component" value="Unassembled WGS sequence"/>
</dbReference>
<feature type="transmembrane region" description="Helical" evidence="1">
    <location>
        <begin position="313"/>
        <end position="336"/>
    </location>
</feature>
<feature type="transmembrane region" description="Helical" evidence="1">
    <location>
        <begin position="240"/>
        <end position="263"/>
    </location>
</feature>